<reference evidence="2 3" key="1">
    <citation type="submission" date="2019-06" db="EMBL/GenBank/DDBJ databases">
        <title>Genome of new Rhodobacteraceae sp. SM1903.</title>
        <authorList>
            <person name="Ren X."/>
        </authorList>
    </citation>
    <scope>NUCLEOTIDE SEQUENCE [LARGE SCALE GENOMIC DNA]</scope>
    <source>
        <strain evidence="2 3">SM1903</strain>
    </source>
</reference>
<evidence type="ECO:0000313" key="2">
    <source>
        <dbReference type="EMBL" id="TNY31972.1"/>
    </source>
</evidence>
<dbReference type="AlphaFoldDB" id="A0A5C5GB02"/>
<evidence type="ECO:0008006" key="4">
    <source>
        <dbReference type="Google" id="ProtNLM"/>
    </source>
</evidence>
<comment type="caution">
    <text evidence="2">The sequence shown here is derived from an EMBL/GenBank/DDBJ whole genome shotgun (WGS) entry which is preliminary data.</text>
</comment>
<keyword evidence="1" id="KW-0732">Signal</keyword>
<name>A0A5C5GB02_9RHOB</name>
<sequence>MSVRSRLLMSALAAATVATPALSQTDPAPALLDFVAPNRLALAAANFAIGGLRTQMEFTYEHISTDILRGTMALSGVRIRPQFEWDVAGQCEVTADRVTLTSDFAEPFDVMSEATLDIIGAEATLACLDRSTQMAVRSMGFSTITLDQARTRLAYVYSTGEIEADTTLSVNGFATLDYSASGTFLPRRDDYGYMGDPAIRLSRAVVTLKDEGGWAAAASMLPAEFQDPEAIRQIGTEGILQALSEGGTRNPTAVERNFVDQLMDQVAAYVAEPGEITIEADLPPGGSVIEPEMLEDPGALISAIALTASAVPSSRSAILGSAELSGLSDPEQLSDDDRLSLAGRLLSGDGVPRAPGLVPDLVAPLIEGGGPQSGPAAAFAAEALSDTDPVTAYGYALVASSAGTGGPVSLYDRLEARMTTGQVMTAQADHLEEIGDTDPLAAIEGDDPRDLRAAVLDYLTGAGAPRSYARAYYYAILAEAAGDFAATPLRQEIVARFSNRGDDVAARWREASAEIEAQAIADWIDADLPARYAR</sequence>
<evidence type="ECO:0000256" key="1">
    <source>
        <dbReference type="SAM" id="SignalP"/>
    </source>
</evidence>
<dbReference type="RefSeq" id="WP_140192653.1">
    <property type="nucleotide sequence ID" value="NZ_CP065915.1"/>
</dbReference>
<organism evidence="2 3">
    <name type="scientific">Pelagovum pacificum</name>
    <dbReference type="NCBI Taxonomy" id="2588711"/>
    <lineage>
        <taxon>Bacteria</taxon>
        <taxon>Pseudomonadati</taxon>
        <taxon>Pseudomonadota</taxon>
        <taxon>Alphaproteobacteria</taxon>
        <taxon>Rhodobacterales</taxon>
        <taxon>Paracoccaceae</taxon>
        <taxon>Pelagovum</taxon>
    </lineage>
</organism>
<feature type="signal peptide" evidence="1">
    <location>
        <begin position="1"/>
        <end position="23"/>
    </location>
</feature>
<accession>A0A5C5GB02</accession>
<feature type="chain" id="PRO_5023061897" description="Sel1 repeat family protein" evidence="1">
    <location>
        <begin position="24"/>
        <end position="534"/>
    </location>
</feature>
<evidence type="ECO:0000313" key="3">
    <source>
        <dbReference type="Proteomes" id="UP000314011"/>
    </source>
</evidence>
<proteinExistence type="predicted"/>
<dbReference type="EMBL" id="VFFF01000001">
    <property type="protein sequence ID" value="TNY31972.1"/>
    <property type="molecule type" value="Genomic_DNA"/>
</dbReference>
<protein>
    <recommendedName>
        <fullName evidence="4">Sel1 repeat family protein</fullName>
    </recommendedName>
</protein>
<keyword evidence="3" id="KW-1185">Reference proteome</keyword>
<dbReference type="Proteomes" id="UP000314011">
    <property type="component" value="Unassembled WGS sequence"/>
</dbReference>
<gene>
    <name evidence="2" type="ORF">FHY64_01315</name>
</gene>
<dbReference type="OrthoDB" id="7793983at2"/>